<sequence length="135" mass="15425">MMLSSLDLHLHVLQIHVRILPAPPDHEHRDQLREYKSWSLEDANPPWQSQNKDLFSPGKPVCQSPENNRRMAEPTNRMGSEPPRAMGEEEHPHMDLPNGTRGLQVKSLLWRRQGSKSLNFSSSLIKNLSPQPSPP</sequence>
<feature type="region of interest" description="Disordered" evidence="1">
    <location>
        <begin position="42"/>
        <end position="102"/>
    </location>
</feature>
<name>A0A2I0T336_LIMLA</name>
<reference evidence="3" key="1">
    <citation type="submission" date="2017-11" db="EMBL/GenBank/DDBJ databases">
        <authorList>
            <person name="Lima N.C."/>
            <person name="Parody-Merino A.M."/>
            <person name="Battley P.F."/>
            <person name="Fidler A.E."/>
            <person name="Prosdocimi F."/>
        </authorList>
    </citation>
    <scope>NUCLEOTIDE SEQUENCE [LARGE SCALE GENOMIC DNA]</scope>
</reference>
<dbReference type="Proteomes" id="UP000233556">
    <property type="component" value="Unassembled WGS sequence"/>
</dbReference>
<organism evidence="2 3">
    <name type="scientific">Limosa lapponica baueri</name>
    <dbReference type="NCBI Taxonomy" id="1758121"/>
    <lineage>
        <taxon>Eukaryota</taxon>
        <taxon>Metazoa</taxon>
        <taxon>Chordata</taxon>
        <taxon>Craniata</taxon>
        <taxon>Vertebrata</taxon>
        <taxon>Euteleostomi</taxon>
        <taxon>Archelosauria</taxon>
        <taxon>Archosauria</taxon>
        <taxon>Dinosauria</taxon>
        <taxon>Saurischia</taxon>
        <taxon>Theropoda</taxon>
        <taxon>Coelurosauria</taxon>
        <taxon>Aves</taxon>
        <taxon>Neognathae</taxon>
        <taxon>Neoaves</taxon>
        <taxon>Charadriiformes</taxon>
        <taxon>Scolopacidae</taxon>
        <taxon>Limosa</taxon>
    </lineage>
</organism>
<accession>A0A2I0T336</accession>
<keyword evidence="3" id="KW-1185">Reference proteome</keyword>
<dbReference type="AlphaFoldDB" id="A0A2I0T336"/>
<evidence type="ECO:0000313" key="2">
    <source>
        <dbReference type="EMBL" id="PKU28195.1"/>
    </source>
</evidence>
<proteinExistence type="predicted"/>
<protein>
    <submittedName>
        <fullName evidence="2">Uncharacterized protein</fullName>
    </submittedName>
</protein>
<gene>
    <name evidence="2" type="ORF">llap_21502</name>
</gene>
<reference evidence="3" key="2">
    <citation type="submission" date="2017-12" db="EMBL/GenBank/DDBJ databases">
        <title>Genome sequence of the Bar-tailed Godwit (Limosa lapponica baueri).</title>
        <authorList>
            <person name="Lima N.C.B."/>
            <person name="Parody-Merino A.M."/>
            <person name="Battley P.F."/>
            <person name="Fidler A.E."/>
            <person name="Prosdocimi F."/>
        </authorList>
    </citation>
    <scope>NUCLEOTIDE SEQUENCE [LARGE SCALE GENOMIC DNA]</scope>
</reference>
<evidence type="ECO:0000313" key="3">
    <source>
        <dbReference type="Proteomes" id="UP000233556"/>
    </source>
</evidence>
<dbReference type="EMBL" id="KZ521901">
    <property type="protein sequence ID" value="PKU28195.1"/>
    <property type="molecule type" value="Genomic_DNA"/>
</dbReference>
<evidence type="ECO:0000256" key="1">
    <source>
        <dbReference type="SAM" id="MobiDB-lite"/>
    </source>
</evidence>